<dbReference type="OrthoDB" id="9815654at2"/>
<dbReference type="GO" id="GO:0003677">
    <property type="term" value="F:DNA binding"/>
    <property type="evidence" value="ECO:0007669"/>
    <property type="project" value="UniProtKB-KW"/>
</dbReference>
<evidence type="ECO:0000256" key="3">
    <source>
        <dbReference type="ARBA" id="ARBA00023163"/>
    </source>
</evidence>
<name>V4Q7S0_9CAUL</name>
<dbReference type="AlphaFoldDB" id="V4Q7S0"/>
<feature type="domain" description="HTH gntR-type" evidence="4">
    <location>
        <begin position="17"/>
        <end position="85"/>
    </location>
</feature>
<dbReference type="STRING" id="1121022.GCA_000376105_00146"/>
<evidence type="ECO:0000313" key="6">
    <source>
        <dbReference type="Proteomes" id="UP000017837"/>
    </source>
</evidence>
<keyword evidence="2" id="KW-0238">DNA-binding</keyword>
<evidence type="ECO:0000259" key="4">
    <source>
        <dbReference type="PROSITE" id="PS50949"/>
    </source>
</evidence>
<dbReference type="Gene3D" id="1.20.120.530">
    <property type="entry name" value="GntR ligand-binding domain-like"/>
    <property type="match status" value="1"/>
</dbReference>
<dbReference type="Pfam" id="PF00392">
    <property type="entry name" value="GntR"/>
    <property type="match status" value="1"/>
</dbReference>
<dbReference type="PANTHER" id="PTHR43537">
    <property type="entry name" value="TRANSCRIPTIONAL REGULATOR, GNTR FAMILY"/>
    <property type="match status" value="1"/>
</dbReference>
<reference evidence="5 6" key="1">
    <citation type="journal article" date="2014" name="Nature">
        <title>Sequential evolution of bacterial morphology by co-option of a developmental regulator.</title>
        <authorList>
            <person name="Jiang C."/>
            <person name="Brown P.J."/>
            <person name="Ducret A."/>
            <person name="Brun Y.V."/>
        </authorList>
    </citation>
    <scope>NUCLEOTIDE SEQUENCE [LARGE SCALE GENOMIC DNA]</scope>
    <source>
        <strain evidence="5 6">DSM 16100</strain>
    </source>
</reference>
<dbReference type="GO" id="GO:0003700">
    <property type="term" value="F:DNA-binding transcription factor activity"/>
    <property type="evidence" value="ECO:0007669"/>
    <property type="project" value="InterPro"/>
</dbReference>
<evidence type="ECO:0000313" key="5">
    <source>
        <dbReference type="EMBL" id="ESQ93895.1"/>
    </source>
</evidence>
<organism evidence="5 6">
    <name type="scientific">Asticcacaulis benevestitus DSM 16100 = ATCC BAA-896</name>
    <dbReference type="NCBI Taxonomy" id="1121022"/>
    <lineage>
        <taxon>Bacteria</taxon>
        <taxon>Pseudomonadati</taxon>
        <taxon>Pseudomonadota</taxon>
        <taxon>Alphaproteobacteria</taxon>
        <taxon>Caulobacterales</taxon>
        <taxon>Caulobacteraceae</taxon>
        <taxon>Asticcacaulis</taxon>
    </lineage>
</organism>
<dbReference type="InterPro" id="IPR000524">
    <property type="entry name" value="Tscrpt_reg_HTH_GntR"/>
</dbReference>
<keyword evidence="6" id="KW-1185">Reference proteome</keyword>
<dbReference type="EMBL" id="AWGB01000006">
    <property type="protein sequence ID" value="ESQ93895.1"/>
    <property type="molecule type" value="Genomic_DNA"/>
</dbReference>
<keyword evidence="3" id="KW-0804">Transcription</keyword>
<dbReference type="InterPro" id="IPR011711">
    <property type="entry name" value="GntR_C"/>
</dbReference>
<dbReference type="RefSeq" id="WP_018079832.1">
    <property type="nucleotide sequence ID" value="NZ_AQWM01000001.1"/>
</dbReference>
<dbReference type="InterPro" id="IPR008920">
    <property type="entry name" value="TF_FadR/GntR_C"/>
</dbReference>
<proteinExistence type="predicted"/>
<dbReference type="SUPFAM" id="SSF48008">
    <property type="entry name" value="GntR ligand-binding domain-like"/>
    <property type="match status" value="1"/>
</dbReference>
<dbReference type="InterPro" id="IPR036388">
    <property type="entry name" value="WH-like_DNA-bd_sf"/>
</dbReference>
<protein>
    <submittedName>
        <fullName evidence="5">GntR family transcriptional regulator</fullName>
    </submittedName>
</protein>
<accession>V4Q7S0</accession>
<dbReference type="SUPFAM" id="SSF46785">
    <property type="entry name" value="Winged helix' DNA-binding domain"/>
    <property type="match status" value="1"/>
</dbReference>
<dbReference type="SMART" id="SM00895">
    <property type="entry name" value="FCD"/>
    <property type="match status" value="1"/>
</dbReference>
<dbReference type="SMART" id="SM00345">
    <property type="entry name" value="HTH_GNTR"/>
    <property type="match status" value="1"/>
</dbReference>
<dbReference type="PATRIC" id="fig|1121022.4.peg.832"/>
<dbReference type="PROSITE" id="PS50949">
    <property type="entry name" value="HTH_GNTR"/>
    <property type="match status" value="1"/>
</dbReference>
<dbReference type="Pfam" id="PF07729">
    <property type="entry name" value="FCD"/>
    <property type="match status" value="1"/>
</dbReference>
<dbReference type="PANTHER" id="PTHR43537:SF39">
    <property type="entry name" value="HTH-TYPE TRANSCRIPTIONAL REGULATOR MCBR"/>
    <property type="match status" value="1"/>
</dbReference>
<evidence type="ECO:0000256" key="1">
    <source>
        <dbReference type="ARBA" id="ARBA00023015"/>
    </source>
</evidence>
<gene>
    <name evidence="5" type="ORF">ABENE_04200</name>
</gene>
<sequence length="240" mass="27003">MVVVSLESLSGGVLNEAKIHDQVYEALSEALIQGQIPPLKPVSLRTLAQNLGVSPMPVREAVRRLIAEKALELQPSNKRLRVPDLTEKRLMQLMKARQWVEPELAFLATPSVTRDVIRRLREDDQAVMSALAKGDVSAYMQANQDFHFSIYKLADADLFYNMARTLWLQVGPFMRVVFGRMGTVHLPKDHHQDMIRALEEGDAEAVRSSMAADIHEGMELMLEAIKAQVAPEPKRRRRGG</sequence>
<dbReference type="Gene3D" id="1.10.10.10">
    <property type="entry name" value="Winged helix-like DNA-binding domain superfamily/Winged helix DNA-binding domain"/>
    <property type="match status" value="1"/>
</dbReference>
<dbReference type="InterPro" id="IPR036390">
    <property type="entry name" value="WH_DNA-bd_sf"/>
</dbReference>
<comment type="caution">
    <text evidence="5">The sequence shown here is derived from an EMBL/GenBank/DDBJ whole genome shotgun (WGS) entry which is preliminary data.</text>
</comment>
<evidence type="ECO:0000256" key="2">
    <source>
        <dbReference type="ARBA" id="ARBA00023125"/>
    </source>
</evidence>
<dbReference type="Proteomes" id="UP000017837">
    <property type="component" value="Unassembled WGS sequence"/>
</dbReference>
<keyword evidence="1" id="KW-0805">Transcription regulation</keyword>
<dbReference type="eggNOG" id="COG1802">
    <property type="taxonomic scope" value="Bacteria"/>
</dbReference>